<reference evidence="2" key="1">
    <citation type="journal article" date="2019" name="Int. J. Syst. Evol. Microbiol.">
        <title>The Global Catalogue of Microorganisms (GCM) 10K type strain sequencing project: providing services to taxonomists for standard genome sequencing and annotation.</title>
        <authorList>
            <consortium name="The Broad Institute Genomics Platform"/>
            <consortium name="The Broad Institute Genome Sequencing Center for Infectious Disease"/>
            <person name="Wu L."/>
            <person name="Ma J."/>
        </authorList>
    </citation>
    <scope>NUCLEOTIDE SEQUENCE [LARGE SCALE GENOMIC DNA]</scope>
    <source>
        <strain evidence="2">JCM 17986</strain>
    </source>
</reference>
<protein>
    <recommendedName>
        <fullName evidence="3">Helicase ATP-binding domain-containing protein</fullName>
    </recommendedName>
</protein>
<dbReference type="SUPFAM" id="SSF52540">
    <property type="entry name" value="P-loop containing nucleoside triphosphate hydrolases"/>
    <property type="match status" value="1"/>
</dbReference>
<gene>
    <name evidence="1" type="ORF">GCM10023205_04130</name>
</gene>
<proteinExistence type="predicted"/>
<comment type="caution">
    <text evidence="1">The sequence shown here is derived from an EMBL/GenBank/DDBJ whole genome shotgun (WGS) entry which is preliminary data.</text>
</comment>
<dbReference type="RefSeq" id="WP_345673452.1">
    <property type="nucleotide sequence ID" value="NZ_BAABHS010000001.1"/>
</dbReference>
<evidence type="ECO:0000313" key="1">
    <source>
        <dbReference type="EMBL" id="GAA4947389.1"/>
    </source>
</evidence>
<sequence length="1126" mass="124441">MSDRALVAALAITEHYRPDKDDHGNVVVRLEDASAMMSGRQARTWSEWSTLPYPEQQRVGRMINLRPAEAVRLERLQEKVTELARDPDSALSAHYRAVFTGDDGLVDSLMPRHGRHPFDVADKAMDAIEDARREPKLSIVEAGVWEAAAGSRTVALEVSDRSKLALKVPHFRTAPHLSAVLMDLDAQLRTAGKLDRKMPGTPYRRRQLKKMFTEAFGYRHGQKNLVPVSAGVLKWLSAPTGMGKSVWAVVLCVHMAELGVPITLVVGENDDVYSMVAEVSQAFELLRIQQTCVPLTSPNGRHEFAYKAVKPDMAGIPLALLSSKTLWRIGQAGYGCAVKDQLERPPADWDGREACRSWVKRGAGFDGPVTKHYCRFVNVCEKFDQLRAAQDALVVITTHAYFRQGRTHLPVWIDHTLYRNTTMERLLLARSAVVFLDEVDKFQSMGFDADTSELVLACHGQRTTVLRDLVSGLDHVPPRVSLKVRPPVTRLRYLAEQLLDLVAAGVIRLNPLDAARLAAGEDVHEIAAAARGRQHWYQASRWDRDLLEVLIGVEERTSATQAQLDELQALLPPSAVRPKDRVEANRLRPALLPVHRLLTTMVSLDEDPDQGVGQTMELVKDRLREALRVVVMDNRPRDAFVDDDNELPAAEYEDFVVRETAGILHALMLKLWLTTLERCVFELANRADELRDSGLRAATSLADGMGVYGSKSVIPFGPLGRLIIGFRFSGIDDPQGQPKLRLETLRGDSHAYTADLGDTVALALAGHQRVVLGVSATGYFPGAARTHLIVDPTWWMCDDNAGRVDFYASTPTKNGKPVQVGGGRFADRDRNTYDLGHAWAPDLFAALERLRKNPATRHRARAIVAVNSYVQVFLFLAGVLAGITAEGEFLELVAAEPDSDEAKQNLPPLSDLVRRLTRDRFVELVRLGGQVLAAPTSRIARALNLLVAAPSGKLESAVALIALAVRPVMPLDSIADLAANVAAYAYRCTKPSADPAAELRYGRTVAFQRVLRILSAPKRFTALPQELKNDLIASMLVELEQLVGRGRRGQTDVEVHFLDGAFHDTRWGSDLPQLIRDLFASYTPNQLQMMGAIHGRTAESMLDYAAAPDLLQKLQTARKAATSGRP</sequence>
<organism evidence="1 2">
    <name type="scientific">Yinghuangia aomiensis</name>
    <dbReference type="NCBI Taxonomy" id="676205"/>
    <lineage>
        <taxon>Bacteria</taxon>
        <taxon>Bacillati</taxon>
        <taxon>Actinomycetota</taxon>
        <taxon>Actinomycetes</taxon>
        <taxon>Kitasatosporales</taxon>
        <taxon>Streptomycetaceae</taxon>
        <taxon>Yinghuangia</taxon>
    </lineage>
</organism>
<dbReference type="EMBL" id="BAABHS010000001">
    <property type="protein sequence ID" value="GAA4947389.1"/>
    <property type="molecule type" value="Genomic_DNA"/>
</dbReference>
<evidence type="ECO:0008006" key="3">
    <source>
        <dbReference type="Google" id="ProtNLM"/>
    </source>
</evidence>
<dbReference type="Proteomes" id="UP001500466">
    <property type="component" value="Unassembled WGS sequence"/>
</dbReference>
<keyword evidence="2" id="KW-1185">Reference proteome</keyword>
<evidence type="ECO:0000313" key="2">
    <source>
        <dbReference type="Proteomes" id="UP001500466"/>
    </source>
</evidence>
<dbReference type="InterPro" id="IPR027417">
    <property type="entry name" value="P-loop_NTPase"/>
</dbReference>
<accession>A0ABP9GMH8</accession>
<name>A0ABP9GMH8_9ACTN</name>